<dbReference type="VEuPathDB" id="FungiDB:H257_17939"/>
<dbReference type="Proteomes" id="UP000286510">
    <property type="component" value="Unassembled WGS sequence"/>
</dbReference>
<sequence>MSLPPTSSSRAALPITHRLVGAEDYDDWFLELTSIILPGEALDSMATQCTEVEAVWSMKGLIRAFRVLDSYVRRIRHHLYAAANVQPGTTPPPPLTLDIHKVLESKLKAESAAVSRACALVQASLADTVWRDIAAANLEKCAHCIIAKLRSKYCSEEQKHATAISVYQRLHAFKFRSHASLDANLQAFDKLRTAVEKLEGHPLSDSHLASALLVALSSCIMQDYYRTLRLNVECAAKDTNDCDVAWLWVQRGSNLPRGLLLVDCKSEYASYVAPLKK</sequence>
<comment type="caution">
    <text evidence="1">The sequence shown here is derived from an EMBL/GenBank/DDBJ whole genome shotgun (WGS) entry which is preliminary data.</text>
</comment>
<dbReference type="EMBL" id="QUTF01022204">
    <property type="protein sequence ID" value="RHY90281.1"/>
    <property type="molecule type" value="Genomic_DNA"/>
</dbReference>
<dbReference type="AlphaFoldDB" id="A0A3R6X3J3"/>
<evidence type="ECO:0000313" key="1">
    <source>
        <dbReference type="EMBL" id="RHY90281.1"/>
    </source>
</evidence>
<protein>
    <submittedName>
        <fullName evidence="1">Uncharacterized protein</fullName>
    </submittedName>
</protein>
<organism evidence="1 2">
    <name type="scientific">Aphanomyces astaci</name>
    <name type="common">Crayfish plague agent</name>
    <dbReference type="NCBI Taxonomy" id="112090"/>
    <lineage>
        <taxon>Eukaryota</taxon>
        <taxon>Sar</taxon>
        <taxon>Stramenopiles</taxon>
        <taxon>Oomycota</taxon>
        <taxon>Saprolegniomycetes</taxon>
        <taxon>Saprolegniales</taxon>
        <taxon>Verrucalvaceae</taxon>
        <taxon>Aphanomyces</taxon>
    </lineage>
</organism>
<evidence type="ECO:0000313" key="2">
    <source>
        <dbReference type="Proteomes" id="UP000286510"/>
    </source>
</evidence>
<name>A0A3R6X3J3_APHAT</name>
<accession>A0A3R6X3J3</accession>
<proteinExistence type="predicted"/>
<reference evidence="1 2" key="1">
    <citation type="submission" date="2018-08" db="EMBL/GenBank/DDBJ databases">
        <title>Aphanomyces genome sequencing and annotation.</title>
        <authorList>
            <person name="Minardi D."/>
            <person name="Oidtmann B."/>
            <person name="Van Der Giezen M."/>
            <person name="Studholme D.J."/>
        </authorList>
    </citation>
    <scope>NUCLEOTIDE SEQUENCE [LARGE SCALE GENOMIC DNA]</scope>
    <source>
        <strain evidence="1 2">FDL457</strain>
    </source>
</reference>
<gene>
    <name evidence="1" type="ORF">DYB26_004077</name>
</gene>